<evidence type="ECO:0000313" key="2">
    <source>
        <dbReference type="Proteomes" id="UP000276301"/>
    </source>
</evidence>
<reference evidence="1 2" key="1">
    <citation type="submission" date="2018-10" db="EMBL/GenBank/DDBJ databases">
        <title>Anaerotruncus faecis sp. nov., isolated from human feces.</title>
        <authorList>
            <person name="Wang Y.-J."/>
        </authorList>
    </citation>
    <scope>NUCLEOTIDE SEQUENCE [LARGE SCALE GENOMIC DNA]</scope>
    <source>
        <strain evidence="1 2">22A2-44</strain>
    </source>
</reference>
<dbReference type="SUPFAM" id="SSF53254">
    <property type="entry name" value="Phosphoglycerate mutase-like"/>
    <property type="match status" value="1"/>
</dbReference>
<evidence type="ECO:0000313" key="1">
    <source>
        <dbReference type="EMBL" id="RLL14453.1"/>
    </source>
</evidence>
<comment type="caution">
    <text evidence="1">The sequence shown here is derived from an EMBL/GenBank/DDBJ whole genome shotgun (WGS) entry which is preliminary data.</text>
</comment>
<dbReference type="GO" id="GO:0016791">
    <property type="term" value="F:phosphatase activity"/>
    <property type="evidence" value="ECO:0007669"/>
    <property type="project" value="TreeGrafter"/>
</dbReference>
<proteinExistence type="predicted"/>
<dbReference type="AlphaFoldDB" id="A0A498CXW6"/>
<name>A0A498CXW6_9FIRM</name>
<dbReference type="GO" id="GO:0005737">
    <property type="term" value="C:cytoplasm"/>
    <property type="evidence" value="ECO:0007669"/>
    <property type="project" value="TreeGrafter"/>
</dbReference>
<dbReference type="Proteomes" id="UP000276301">
    <property type="component" value="Unassembled WGS sequence"/>
</dbReference>
<dbReference type="InterPro" id="IPR029033">
    <property type="entry name" value="His_PPase_superfam"/>
</dbReference>
<organism evidence="1 2">
    <name type="scientific">Anaerotruncus massiliensis</name>
    <name type="common">ex Liu et al. 2021</name>
    <dbReference type="NCBI Taxonomy" id="2321404"/>
    <lineage>
        <taxon>Bacteria</taxon>
        <taxon>Bacillati</taxon>
        <taxon>Bacillota</taxon>
        <taxon>Clostridia</taxon>
        <taxon>Eubacteriales</taxon>
        <taxon>Oscillospiraceae</taxon>
        <taxon>Anaerotruncus</taxon>
    </lineage>
</organism>
<sequence>MAGGGGESLLHARGEKRYRPARLCGHPGGHQGGRGVKIIFIRHGPTPGNLARRYIGSTDEPLAPGVLPGCPAPAAERVYVSPLLRCRQTAALLYPASAPVTVPDLRECDFGAFEYKSYEQLQNDPAYRAWMEDRTGTLAPPGGEDTAAFRRRCGRAFEEIVERCLADGVSSAAFVVHGGTIMAVMERFAETDSPRGFYDWQPENFGGWTACTTRELWRDRRVLTGVRKLGEGAADA</sequence>
<dbReference type="CDD" id="cd07067">
    <property type="entry name" value="HP_PGM_like"/>
    <property type="match status" value="1"/>
</dbReference>
<dbReference type="InterPro" id="IPR013078">
    <property type="entry name" value="His_Pase_superF_clade-1"/>
</dbReference>
<dbReference type="EMBL" id="RCHT01000001">
    <property type="protein sequence ID" value="RLL14453.1"/>
    <property type="molecule type" value="Genomic_DNA"/>
</dbReference>
<dbReference type="PANTHER" id="PTHR48100:SF1">
    <property type="entry name" value="HISTIDINE PHOSPHATASE FAMILY PROTEIN-RELATED"/>
    <property type="match status" value="1"/>
</dbReference>
<protein>
    <submittedName>
        <fullName evidence="1">Histidine phosphatase family protein</fullName>
    </submittedName>
</protein>
<dbReference type="Pfam" id="PF00300">
    <property type="entry name" value="His_Phos_1"/>
    <property type="match status" value="1"/>
</dbReference>
<dbReference type="SMART" id="SM00855">
    <property type="entry name" value="PGAM"/>
    <property type="match status" value="1"/>
</dbReference>
<dbReference type="InterPro" id="IPR050275">
    <property type="entry name" value="PGM_Phosphatase"/>
</dbReference>
<accession>A0A498CXW6</accession>
<dbReference type="PANTHER" id="PTHR48100">
    <property type="entry name" value="BROAD-SPECIFICITY PHOSPHATASE YOR283W-RELATED"/>
    <property type="match status" value="1"/>
</dbReference>
<gene>
    <name evidence="1" type="ORF">D4A47_00250</name>
</gene>
<dbReference type="Gene3D" id="3.40.50.1240">
    <property type="entry name" value="Phosphoglycerate mutase-like"/>
    <property type="match status" value="1"/>
</dbReference>
<keyword evidence="2" id="KW-1185">Reference proteome</keyword>